<feature type="domain" description="FHA" evidence="14">
    <location>
        <begin position="55"/>
        <end position="100"/>
    </location>
</feature>
<dbReference type="PROSITE" id="PS00107">
    <property type="entry name" value="PROTEIN_KINASE_ATP"/>
    <property type="match status" value="1"/>
</dbReference>
<evidence type="ECO:0000259" key="15">
    <source>
        <dbReference type="PROSITE" id="PS50011"/>
    </source>
</evidence>
<keyword evidence="2" id="KW-0808">Transferase</keyword>
<comment type="catalytic activity">
    <reaction evidence="9">
        <text>L-threonyl-[protein] + ATP = O-phospho-L-threonyl-[protein] + ADP + H(+)</text>
        <dbReference type="Rhea" id="RHEA:46608"/>
        <dbReference type="Rhea" id="RHEA-COMP:11060"/>
        <dbReference type="Rhea" id="RHEA-COMP:11605"/>
        <dbReference type="ChEBI" id="CHEBI:15378"/>
        <dbReference type="ChEBI" id="CHEBI:30013"/>
        <dbReference type="ChEBI" id="CHEBI:30616"/>
        <dbReference type="ChEBI" id="CHEBI:61977"/>
        <dbReference type="ChEBI" id="CHEBI:456216"/>
        <dbReference type="EC" id="2.7.12.2"/>
    </reaction>
</comment>
<dbReference type="EC" id="2.7.12.2" evidence="7"/>
<evidence type="ECO:0000256" key="6">
    <source>
        <dbReference type="ARBA" id="ARBA00038035"/>
    </source>
</evidence>
<feature type="domain" description="Protein kinase" evidence="15">
    <location>
        <begin position="210"/>
        <end position="531"/>
    </location>
</feature>
<keyword evidence="13" id="KW-0732">Signal</keyword>
<dbReference type="PROSITE" id="PS50006">
    <property type="entry name" value="FHA_DOMAIN"/>
    <property type="match status" value="1"/>
</dbReference>
<evidence type="ECO:0000256" key="3">
    <source>
        <dbReference type="ARBA" id="ARBA00022741"/>
    </source>
</evidence>
<keyword evidence="17" id="KW-1185">Reference proteome</keyword>
<comment type="caution">
    <text evidence="16">The sequence shown here is derived from an EMBL/GenBank/DDBJ whole genome shotgun (WGS) entry which is preliminary data.</text>
</comment>
<keyword evidence="4 16" id="KW-0418">Kinase</keyword>
<sequence>MATSSNVWFSLVPLTPLAVETAEHERNKRYACINNGVTVLNVGHVISKAGPGTLATLGRGEASDIYLADETGMMSREQCSFEIDEENNMITLYDVSRNQTTQVYSDVIDGSEVPSFPFELGRERRVVVHPSFNRFVAIGKNKKRLIKFRLDWHHEDLVTKIQERSAVLGPLERDTRQAFTRLATEPDDDATLDIRTRIHAGTQPKLELRHFILGVLGAGSHAVVRKAVDVDTARLMAVKVIKKSDSVWEWQCIKREIEFLSHANHDNIVKFLGKKHVEPELMVFMDMYDGSLDGLLKSQNCPPRDLVANDVLWQMLCALDYVAFNVYVHRDLKPANILYKRNAKDELHFVLADFGLCNATQVAVGTRLYMAPELFKSITDTSSSKIDIWALFVTILQILNVQGFESMLARDPPVEDVHEFVAGIASDSGTEVAEFRMMGRLEVARRATAAQMLVRLYDGDGLTTPKWKVPGMPAESAEAEAFDEAEFGLGAGAGDGDGEGSEETTVVEDEGVEDTVGMASSAEEAVEEAWVEGAVAEGSAAAPAPNVEFPVFHYPNQPGMSLRERRRRVGRMQAWMRRQRGHPDLQDVSLPGEPMDICED</sequence>
<evidence type="ECO:0000256" key="13">
    <source>
        <dbReference type="SAM" id="SignalP"/>
    </source>
</evidence>
<keyword evidence="3 11" id="KW-0547">Nucleotide-binding</keyword>
<dbReference type="GO" id="GO:0005524">
    <property type="term" value="F:ATP binding"/>
    <property type="evidence" value="ECO:0007669"/>
    <property type="project" value="UniProtKB-UniRule"/>
</dbReference>
<dbReference type="InterPro" id="IPR008984">
    <property type="entry name" value="SMAD_FHA_dom_sf"/>
</dbReference>
<comment type="catalytic activity">
    <reaction evidence="8">
        <text>L-seryl-[protein] + ATP = O-phospho-L-seryl-[protein] + ADP + H(+)</text>
        <dbReference type="Rhea" id="RHEA:17989"/>
        <dbReference type="Rhea" id="RHEA-COMP:9863"/>
        <dbReference type="Rhea" id="RHEA-COMP:11604"/>
        <dbReference type="ChEBI" id="CHEBI:15378"/>
        <dbReference type="ChEBI" id="CHEBI:29999"/>
        <dbReference type="ChEBI" id="CHEBI:30616"/>
        <dbReference type="ChEBI" id="CHEBI:83421"/>
        <dbReference type="ChEBI" id="CHEBI:456216"/>
        <dbReference type="EC" id="2.7.12.2"/>
    </reaction>
</comment>
<proteinExistence type="inferred from homology"/>
<comment type="similarity">
    <text evidence="1">Belongs to the protein kinase superfamily. CAMK Ser/Thr protein kinase family. CHEK2 subfamily.</text>
</comment>
<evidence type="ECO:0000256" key="11">
    <source>
        <dbReference type="PROSITE-ProRule" id="PRU10141"/>
    </source>
</evidence>
<dbReference type="CDD" id="cd00180">
    <property type="entry name" value="PKc"/>
    <property type="match status" value="1"/>
</dbReference>
<feature type="signal peptide" evidence="13">
    <location>
        <begin position="1"/>
        <end position="21"/>
    </location>
</feature>
<feature type="region of interest" description="Disordered" evidence="12">
    <location>
        <begin position="578"/>
        <end position="600"/>
    </location>
</feature>
<dbReference type="PROSITE" id="PS50011">
    <property type="entry name" value="PROTEIN_KINASE_DOM"/>
    <property type="match status" value="1"/>
</dbReference>
<dbReference type="SUPFAM" id="SSF56112">
    <property type="entry name" value="Protein kinase-like (PK-like)"/>
    <property type="match status" value="1"/>
</dbReference>
<reference evidence="16" key="1">
    <citation type="submission" date="2023-06" db="EMBL/GenBank/DDBJ databases">
        <title>Genome-scale phylogeny and comparative genomics of the fungal order Sordariales.</title>
        <authorList>
            <consortium name="Lawrence Berkeley National Laboratory"/>
            <person name="Hensen N."/>
            <person name="Bonometti L."/>
            <person name="Westerberg I."/>
            <person name="Brannstrom I.O."/>
            <person name="Guillou S."/>
            <person name="Cros-Aarteil S."/>
            <person name="Calhoun S."/>
            <person name="Haridas S."/>
            <person name="Kuo A."/>
            <person name="Mondo S."/>
            <person name="Pangilinan J."/>
            <person name="Riley R."/>
            <person name="Labutti K."/>
            <person name="Andreopoulos B."/>
            <person name="Lipzen A."/>
            <person name="Chen C."/>
            <person name="Yanf M."/>
            <person name="Daum C."/>
            <person name="Ng V."/>
            <person name="Clum A."/>
            <person name="Steindorff A."/>
            <person name="Ohm R."/>
            <person name="Martin F."/>
            <person name="Silar P."/>
            <person name="Natvig D."/>
            <person name="Lalanne C."/>
            <person name="Gautier V."/>
            <person name="Ament-Velasquez S.L."/>
            <person name="Kruys A."/>
            <person name="Hutchinson M.I."/>
            <person name="Powell A.J."/>
            <person name="Barry K."/>
            <person name="Miller A.N."/>
            <person name="Grigoriev I.V."/>
            <person name="Debuchy R."/>
            <person name="Gladieux P."/>
            <person name="Thoren M.H."/>
            <person name="Johannesson H."/>
        </authorList>
    </citation>
    <scope>NUCLEOTIDE SEQUENCE</scope>
    <source>
        <strain evidence="16">PSN4</strain>
    </source>
</reference>
<dbReference type="Proteomes" id="UP001239445">
    <property type="component" value="Unassembled WGS sequence"/>
</dbReference>
<gene>
    <name evidence="16" type="ORF">QBC47DRAFT_364068</name>
</gene>
<protein>
    <recommendedName>
        <fullName evidence="7">mitogen-activated protein kinase kinase</fullName>
        <ecNumber evidence="7">2.7.12.2</ecNumber>
    </recommendedName>
</protein>
<dbReference type="InterPro" id="IPR011009">
    <property type="entry name" value="Kinase-like_dom_sf"/>
</dbReference>
<dbReference type="InterPro" id="IPR000719">
    <property type="entry name" value="Prot_kinase_dom"/>
</dbReference>
<dbReference type="GO" id="GO:0004708">
    <property type="term" value="F:MAP kinase kinase activity"/>
    <property type="evidence" value="ECO:0007669"/>
    <property type="project" value="UniProtKB-EC"/>
</dbReference>
<dbReference type="InterPro" id="IPR017441">
    <property type="entry name" value="Protein_kinase_ATP_BS"/>
</dbReference>
<evidence type="ECO:0000256" key="4">
    <source>
        <dbReference type="ARBA" id="ARBA00022777"/>
    </source>
</evidence>
<evidence type="ECO:0000256" key="5">
    <source>
        <dbReference type="ARBA" id="ARBA00022840"/>
    </source>
</evidence>
<organism evidence="16 17">
    <name type="scientific">Echria macrotheca</name>
    <dbReference type="NCBI Taxonomy" id="438768"/>
    <lineage>
        <taxon>Eukaryota</taxon>
        <taxon>Fungi</taxon>
        <taxon>Dikarya</taxon>
        <taxon>Ascomycota</taxon>
        <taxon>Pezizomycotina</taxon>
        <taxon>Sordariomycetes</taxon>
        <taxon>Sordariomycetidae</taxon>
        <taxon>Sordariales</taxon>
        <taxon>Schizotheciaceae</taxon>
        <taxon>Echria</taxon>
    </lineage>
</organism>
<evidence type="ECO:0000259" key="14">
    <source>
        <dbReference type="PROSITE" id="PS50006"/>
    </source>
</evidence>
<dbReference type="InterPro" id="IPR008271">
    <property type="entry name" value="Ser/Thr_kinase_AS"/>
</dbReference>
<dbReference type="Pfam" id="PF00069">
    <property type="entry name" value="Pkinase"/>
    <property type="match status" value="1"/>
</dbReference>
<dbReference type="PANTHER" id="PTHR48013">
    <property type="entry name" value="DUAL SPECIFICITY MITOGEN-ACTIVATED PROTEIN KINASE KINASE 5-RELATED"/>
    <property type="match status" value="1"/>
</dbReference>
<keyword evidence="5 11" id="KW-0067">ATP-binding</keyword>
<accession>A0AAJ0B4X1</accession>
<comment type="catalytic activity">
    <reaction evidence="10">
        <text>L-tyrosyl-[protein] + ATP = O-phospho-L-tyrosyl-[protein] + ADP + H(+)</text>
        <dbReference type="Rhea" id="RHEA:10596"/>
        <dbReference type="Rhea" id="RHEA-COMP:10136"/>
        <dbReference type="Rhea" id="RHEA-COMP:20101"/>
        <dbReference type="ChEBI" id="CHEBI:15378"/>
        <dbReference type="ChEBI" id="CHEBI:30616"/>
        <dbReference type="ChEBI" id="CHEBI:46858"/>
        <dbReference type="ChEBI" id="CHEBI:61978"/>
        <dbReference type="ChEBI" id="CHEBI:456216"/>
        <dbReference type="EC" id="2.7.12.2"/>
    </reaction>
</comment>
<name>A0AAJ0B4X1_9PEZI</name>
<evidence type="ECO:0000256" key="2">
    <source>
        <dbReference type="ARBA" id="ARBA00022679"/>
    </source>
</evidence>
<evidence type="ECO:0000256" key="7">
    <source>
        <dbReference type="ARBA" id="ARBA00038999"/>
    </source>
</evidence>
<dbReference type="PROSITE" id="PS00108">
    <property type="entry name" value="PROTEIN_KINASE_ST"/>
    <property type="match status" value="1"/>
</dbReference>
<evidence type="ECO:0000313" key="17">
    <source>
        <dbReference type="Proteomes" id="UP001239445"/>
    </source>
</evidence>
<dbReference type="AlphaFoldDB" id="A0AAJ0B4X1"/>
<comment type="similarity">
    <text evidence="6">Belongs to the protein kinase superfamily. STE Ser/Thr protein kinase family. MAP kinase kinase subfamily.</text>
</comment>
<feature type="chain" id="PRO_5042620450" description="mitogen-activated protein kinase kinase" evidence="13">
    <location>
        <begin position="22"/>
        <end position="600"/>
    </location>
</feature>
<evidence type="ECO:0000313" key="16">
    <source>
        <dbReference type="EMBL" id="KAK1751711.1"/>
    </source>
</evidence>
<dbReference type="PANTHER" id="PTHR48013:SF9">
    <property type="entry name" value="DUAL SPECIFICITY MITOGEN-ACTIVATED PROTEIN KINASE KINASE 5"/>
    <property type="match status" value="1"/>
</dbReference>
<feature type="binding site" evidence="11">
    <location>
        <position position="243"/>
    </location>
    <ligand>
        <name>ATP</name>
        <dbReference type="ChEBI" id="CHEBI:30616"/>
    </ligand>
</feature>
<dbReference type="EMBL" id="MU839841">
    <property type="protein sequence ID" value="KAK1751711.1"/>
    <property type="molecule type" value="Genomic_DNA"/>
</dbReference>
<evidence type="ECO:0000256" key="12">
    <source>
        <dbReference type="SAM" id="MobiDB-lite"/>
    </source>
</evidence>
<dbReference type="SUPFAM" id="SSF49879">
    <property type="entry name" value="SMAD/FHA domain"/>
    <property type="match status" value="1"/>
</dbReference>
<dbReference type="SMART" id="SM00220">
    <property type="entry name" value="S_TKc"/>
    <property type="match status" value="1"/>
</dbReference>
<dbReference type="Gene3D" id="1.10.510.10">
    <property type="entry name" value="Transferase(Phosphotransferase) domain 1"/>
    <property type="match status" value="1"/>
</dbReference>
<evidence type="ECO:0000256" key="1">
    <source>
        <dbReference type="ARBA" id="ARBA00005575"/>
    </source>
</evidence>
<dbReference type="InterPro" id="IPR000253">
    <property type="entry name" value="FHA_dom"/>
</dbReference>
<evidence type="ECO:0000256" key="10">
    <source>
        <dbReference type="ARBA" id="ARBA00051693"/>
    </source>
</evidence>
<evidence type="ECO:0000256" key="9">
    <source>
        <dbReference type="ARBA" id="ARBA00049299"/>
    </source>
</evidence>
<evidence type="ECO:0000256" key="8">
    <source>
        <dbReference type="ARBA" id="ARBA00049014"/>
    </source>
</evidence>